<feature type="region of interest" description="Disordered" evidence="1">
    <location>
        <begin position="1"/>
        <end position="20"/>
    </location>
</feature>
<sequence length="79" mass="8057">MAAELGADSSAGLTRDEVARRQAEYGPDELIEAAGTLTQNRITVTALETGGQRVDLPANAPADAVKGPPFPLLLAAAAL</sequence>
<proteinExistence type="predicted"/>
<evidence type="ECO:0000259" key="2">
    <source>
        <dbReference type="Pfam" id="PF00690"/>
    </source>
</evidence>
<evidence type="ECO:0000256" key="1">
    <source>
        <dbReference type="SAM" id="MobiDB-lite"/>
    </source>
</evidence>
<name>A0ABX1VEH6_9PLAN</name>
<dbReference type="Proteomes" id="UP000609651">
    <property type="component" value="Unassembled WGS sequence"/>
</dbReference>
<evidence type="ECO:0000313" key="3">
    <source>
        <dbReference type="EMBL" id="NNJ25910.1"/>
    </source>
</evidence>
<evidence type="ECO:0000313" key="4">
    <source>
        <dbReference type="Proteomes" id="UP000609651"/>
    </source>
</evidence>
<dbReference type="InterPro" id="IPR004014">
    <property type="entry name" value="ATPase_P-typ_cation-transptr_N"/>
</dbReference>
<dbReference type="EMBL" id="WTPX01000054">
    <property type="protein sequence ID" value="NNJ25910.1"/>
    <property type="molecule type" value="Genomic_DNA"/>
</dbReference>
<gene>
    <name evidence="3" type="ORF">LzC2_19870</name>
</gene>
<organism evidence="3 4">
    <name type="scientific">Alienimonas chondri</name>
    <dbReference type="NCBI Taxonomy" id="2681879"/>
    <lineage>
        <taxon>Bacteria</taxon>
        <taxon>Pseudomonadati</taxon>
        <taxon>Planctomycetota</taxon>
        <taxon>Planctomycetia</taxon>
        <taxon>Planctomycetales</taxon>
        <taxon>Planctomycetaceae</taxon>
        <taxon>Alienimonas</taxon>
    </lineage>
</organism>
<protein>
    <recommendedName>
        <fullName evidence="2">Cation-transporting P-type ATPase N-terminal domain-containing protein</fullName>
    </recommendedName>
</protein>
<accession>A0ABX1VEH6</accession>
<comment type="caution">
    <text evidence="3">The sequence shown here is derived from an EMBL/GenBank/DDBJ whole genome shotgun (WGS) entry which is preliminary data.</text>
</comment>
<feature type="domain" description="Cation-transporting P-type ATPase N-terminal" evidence="2">
    <location>
        <begin position="2"/>
        <end position="32"/>
    </location>
</feature>
<keyword evidence="4" id="KW-1185">Reference proteome</keyword>
<dbReference type="Pfam" id="PF00690">
    <property type="entry name" value="Cation_ATPase_N"/>
    <property type="match status" value="1"/>
</dbReference>
<reference evidence="3 4" key="1">
    <citation type="journal article" date="2020" name="Syst. Appl. Microbiol.">
        <title>Alienimonas chondri sp. nov., a novel planctomycete isolated from the biofilm of the red alga Chondrus crispus.</title>
        <authorList>
            <person name="Vitorino I."/>
            <person name="Albuquerque L."/>
            <person name="Wiegand S."/>
            <person name="Kallscheuer N."/>
            <person name="da Costa M.S."/>
            <person name="Lobo-da-Cunha A."/>
            <person name="Jogler C."/>
            <person name="Lage O.M."/>
        </authorList>
    </citation>
    <scope>NUCLEOTIDE SEQUENCE [LARGE SCALE GENOMIC DNA]</scope>
    <source>
        <strain evidence="3 4">LzC2</strain>
    </source>
</reference>